<reference evidence="1" key="1">
    <citation type="submission" date="2019-02" db="EMBL/GenBank/DDBJ databases">
        <authorList>
            <person name="Gruber-Vodicka R. H."/>
            <person name="Seah K. B. B."/>
        </authorList>
    </citation>
    <scope>NUCLEOTIDE SEQUENCE</scope>
    <source>
        <strain evidence="1">BECK_S312</strain>
    </source>
</reference>
<gene>
    <name evidence="1" type="ORF">BECKLPF1236A_GA0070988_1001613</name>
</gene>
<organism evidence="1">
    <name type="scientific">Candidatus Kentrum sp. LPFa</name>
    <dbReference type="NCBI Taxonomy" id="2126335"/>
    <lineage>
        <taxon>Bacteria</taxon>
        <taxon>Pseudomonadati</taxon>
        <taxon>Pseudomonadota</taxon>
        <taxon>Gammaproteobacteria</taxon>
        <taxon>Candidatus Kentrum</taxon>
    </lineage>
</organism>
<proteinExistence type="predicted"/>
<accession>A0A450VU72</accession>
<dbReference type="AlphaFoldDB" id="A0A450VU72"/>
<evidence type="ECO:0000313" key="1">
    <source>
        <dbReference type="EMBL" id="VFK08335.1"/>
    </source>
</evidence>
<dbReference type="EMBL" id="CAADFM010000016">
    <property type="protein sequence ID" value="VFK08335.1"/>
    <property type="molecule type" value="Genomic_DNA"/>
</dbReference>
<protein>
    <submittedName>
        <fullName evidence="1">Uncharacterized protein</fullName>
    </submittedName>
</protein>
<name>A0A450VU72_9GAMM</name>
<sequence length="84" mass="9850">MFECLDRLPNPITSEDYEAGYNYRISSCKRNFPISKSSTDHFRATFIRGSHPEEYRSGASFLGNDLWQRINKHMPETFQTRVVT</sequence>